<accession>A0AAD2GE03</accession>
<evidence type="ECO:0000313" key="3">
    <source>
        <dbReference type="Proteomes" id="UP001295423"/>
    </source>
</evidence>
<proteinExistence type="predicted"/>
<protein>
    <submittedName>
        <fullName evidence="2">Uncharacterized protein</fullName>
    </submittedName>
</protein>
<feature type="chain" id="PRO_5042046890" evidence="1">
    <location>
        <begin position="17"/>
        <end position="124"/>
    </location>
</feature>
<name>A0AAD2GE03_9STRA</name>
<dbReference type="Proteomes" id="UP001295423">
    <property type="component" value="Unassembled WGS sequence"/>
</dbReference>
<dbReference type="EMBL" id="CAKOGP040002424">
    <property type="protein sequence ID" value="CAJ1969264.1"/>
    <property type="molecule type" value="Genomic_DNA"/>
</dbReference>
<keyword evidence="1" id="KW-0732">Signal</keyword>
<feature type="signal peptide" evidence="1">
    <location>
        <begin position="1"/>
        <end position="16"/>
    </location>
</feature>
<gene>
    <name evidence="2" type="ORF">CYCCA115_LOCUS23618</name>
</gene>
<sequence>MIKLILLTSLLSVTHGWIAQKSSIRKTQSFLRNHLSDDNFNPCWQDLYDDDCSMDAVYQSSFVASEWLKSMPCAAGIDDCDIPDELKLPGNKHGEDNMASIDILKALNIKRAAPISKQDNKLEP</sequence>
<evidence type="ECO:0000256" key="1">
    <source>
        <dbReference type="SAM" id="SignalP"/>
    </source>
</evidence>
<keyword evidence="3" id="KW-1185">Reference proteome</keyword>
<reference evidence="2" key="1">
    <citation type="submission" date="2023-08" db="EMBL/GenBank/DDBJ databases">
        <authorList>
            <person name="Audoor S."/>
            <person name="Bilcke G."/>
        </authorList>
    </citation>
    <scope>NUCLEOTIDE SEQUENCE</scope>
</reference>
<organism evidence="2 3">
    <name type="scientific">Cylindrotheca closterium</name>
    <dbReference type="NCBI Taxonomy" id="2856"/>
    <lineage>
        <taxon>Eukaryota</taxon>
        <taxon>Sar</taxon>
        <taxon>Stramenopiles</taxon>
        <taxon>Ochrophyta</taxon>
        <taxon>Bacillariophyta</taxon>
        <taxon>Bacillariophyceae</taxon>
        <taxon>Bacillariophycidae</taxon>
        <taxon>Bacillariales</taxon>
        <taxon>Bacillariaceae</taxon>
        <taxon>Cylindrotheca</taxon>
    </lineage>
</organism>
<evidence type="ECO:0000313" key="2">
    <source>
        <dbReference type="EMBL" id="CAJ1969264.1"/>
    </source>
</evidence>
<dbReference type="AlphaFoldDB" id="A0AAD2GE03"/>
<comment type="caution">
    <text evidence="2">The sequence shown here is derived from an EMBL/GenBank/DDBJ whole genome shotgun (WGS) entry which is preliminary data.</text>
</comment>